<dbReference type="AlphaFoldDB" id="B4VMC1"/>
<organism evidence="1 2">
    <name type="scientific">Coleofasciculus chthonoplastes PCC 7420</name>
    <dbReference type="NCBI Taxonomy" id="118168"/>
    <lineage>
        <taxon>Bacteria</taxon>
        <taxon>Bacillati</taxon>
        <taxon>Cyanobacteriota</taxon>
        <taxon>Cyanophyceae</taxon>
        <taxon>Coleofasciculales</taxon>
        <taxon>Coleofasciculaceae</taxon>
        <taxon>Coleofasciculus</taxon>
    </lineage>
</organism>
<dbReference type="EMBL" id="DS989845">
    <property type="protein sequence ID" value="EDX76654.1"/>
    <property type="molecule type" value="Genomic_DNA"/>
</dbReference>
<dbReference type="Proteomes" id="UP000003835">
    <property type="component" value="Unassembled WGS sequence"/>
</dbReference>
<reference evidence="1 2" key="1">
    <citation type="submission" date="2008-07" db="EMBL/GenBank/DDBJ databases">
        <authorList>
            <person name="Tandeau de Marsac N."/>
            <person name="Ferriera S."/>
            <person name="Johnson J."/>
            <person name="Kravitz S."/>
            <person name="Beeson K."/>
            <person name="Sutton G."/>
            <person name="Rogers Y.-H."/>
            <person name="Friedman R."/>
            <person name="Frazier M."/>
            <person name="Venter J.C."/>
        </authorList>
    </citation>
    <scope>NUCLEOTIDE SEQUENCE [LARGE SCALE GENOMIC DNA]</scope>
    <source>
        <strain evidence="1 2">PCC 7420</strain>
    </source>
</reference>
<sequence>MLPHPLGDGVSGVGCGKNLFPDQFANPSIDGHKLAICPWISPLGEMILSLETTILTEGQENLP</sequence>
<evidence type="ECO:0000313" key="2">
    <source>
        <dbReference type="Proteomes" id="UP000003835"/>
    </source>
</evidence>
<protein>
    <submittedName>
        <fullName evidence="1">Uncharacterized protein</fullName>
    </submittedName>
</protein>
<dbReference type="HOGENOM" id="CLU_2878105_0_0_3"/>
<name>B4VMC1_9CYAN</name>
<evidence type="ECO:0000313" key="1">
    <source>
        <dbReference type="EMBL" id="EDX76654.1"/>
    </source>
</evidence>
<dbReference type="STRING" id="118168.MC7420_1657"/>
<accession>B4VMC1</accession>
<proteinExistence type="predicted"/>
<gene>
    <name evidence="1" type="ORF">MC7420_1657</name>
</gene>
<dbReference type="RefSeq" id="WP_006099612.1">
    <property type="nucleotide sequence ID" value="NZ_DS989845.1"/>
</dbReference>
<keyword evidence="2" id="KW-1185">Reference proteome</keyword>